<gene>
    <name evidence="2" type="ORF">NCTC10717_01929</name>
</gene>
<evidence type="ECO:0000313" key="2">
    <source>
        <dbReference type="EMBL" id="SUO98188.1"/>
    </source>
</evidence>
<dbReference type="EMBL" id="UHIA01000004">
    <property type="protein sequence ID" value="SUO98188.1"/>
    <property type="molecule type" value="Genomic_DNA"/>
</dbReference>
<feature type="transmembrane region" description="Helical" evidence="1">
    <location>
        <begin position="33"/>
        <end position="57"/>
    </location>
</feature>
<dbReference type="RefSeq" id="WP_115219045.1">
    <property type="nucleotide sequence ID" value="NZ_UHIA01000004.1"/>
</dbReference>
<keyword evidence="1" id="KW-0472">Membrane</keyword>
<proteinExistence type="predicted"/>
<organism evidence="2 3">
    <name type="scientific">Suttonella indologenes</name>
    <dbReference type="NCBI Taxonomy" id="13276"/>
    <lineage>
        <taxon>Bacteria</taxon>
        <taxon>Pseudomonadati</taxon>
        <taxon>Pseudomonadota</taxon>
        <taxon>Gammaproteobacteria</taxon>
        <taxon>Cardiobacteriales</taxon>
        <taxon>Cardiobacteriaceae</taxon>
        <taxon>Suttonella</taxon>
    </lineage>
</organism>
<name>A0A380N0X5_9GAMM</name>
<sequence length="60" mass="6438">MKAAPARLLLKLLYLLLALALLAAFFTEGKVKAAVMLSMGILLLIAGVAQILIALFIRKD</sequence>
<protein>
    <submittedName>
        <fullName evidence="2">Uncharacterized protein</fullName>
    </submittedName>
</protein>
<keyword evidence="1" id="KW-1133">Transmembrane helix</keyword>
<dbReference type="Proteomes" id="UP000254575">
    <property type="component" value="Unassembled WGS sequence"/>
</dbReference>
<keyword evidence="3" id="KW-1185">Reference proteome</keyword>
<accession>A0A380N0X5</accession>
<dbReference type="AlphaFoldDB" id="A0A380N0X5"/>
<reference evidence="2 3" key="1">
    <citation type="submission" date="2018-06" db="EMBL/GenBank/DDBJ databases">
        <authorList>
            <consortium name="Pathogen Informatics"/>
            <person name="Doyle S."/>
        </authorList>
    </citation>
    <scope>NUCLEOTIDE SEQUENCE [LARGE SCALE GENOMIC DNA]</scope>
    <source>
        <strain evidence="2 3">NCTC10717</strain>
    </source>
</reference>
<evidence type="ECO:0000313" key="3">
    <source>
        <dbReference type="Proteomes" id="UP000254575"/>
    </source>
</evidence>
<keyword evidence="1" id="KW-0812">Transmembrane</keyword>
<evidence type="ECO:0000256" key="1">
    <source>
        <dbReference type="SAM" id="Phobius"/>
    </source>
</evidence>